<protein>
    <submittedName>
        <fullName evidence="1">Uncharacterized protein</fullName>
    </submittedName>
</protein>
<comment type="caution">
    <text evidence="1">The sequence shown here is derived from an EMBL/GenBank/DDBJ whole genome shotgun (WGS) entry which is preliminary data.</text>
</comment>
<organism evidence="1 2">
    <name type="scientific">Catenuloplanes niger</name>
    <dbReference type="NCBI Taxonomy" id="587534"/>
    <lineage>
        <taxon>Bacteria</taxon>
        <taxon>Bacillati</taxon>
        <taxon>Actinomycetota</taxon>
        <taxon>Actinomycetes</taxon>
        <taxon>Micromonosporales</taxon>
        <taxon>Micromonosporaceae</taxon>
        <taxon>Catenuloplanes</taxon>
    </lineage>
</organism>
<keyword evidence="2" id="KW-1185">Reference proteome</keyword>
<dbReference type="AlphaFoldDB" id="A0AAE3ZXT9"/>
<evidence type="ECO:0000313" key="1">
    <source>
        <dbReference type="EMBL" id="MDR7327856.1"/>
    </source>
</evidence>
<sequence length="104" mass="11200">MAHDGDAEAVGSRFPRFAAELAAALRARGDGRLADQVAGLRVVRECDCGDDFCRSFHTAPPPDGPYGPGHRCVTVTPERDGTFVLDVVDDVIVYVEALTRARLD</sequence>
<accession>A0AAE3ZXT9</accession>
<gene>
    <name evidence="1" type="ORF">J2S44_008106</name>
</gene>
<evidence type="ECO:0000313" key="2">
    <source>
        <dbReference type="Proteomes" id="UP001183629"/>
    </source>
</evidence>
<reference evidence="1 2" key="1">
    <citation type="submission" date="2023-07" db="EMBL/GenBank/DDBJ databases">
        <title>Sequencing the genomes of 1000 actinobacteria strains.</title>
        <authorList>
            <person name="Klenk H.-P."/>
        </authorList>
    </citation>
    <scope>NUCLEOTIDE SEQUENCE [LARGE SCALE GENOMIC DNA]</scope>
    <source>
        <strain evidence="1 2">DSM 44711</strain>
    </source>
</reference>
<name>A0AAE3ZXT9_9ACTN</name>
<dbReference type="Proteomes" id="UP001183629">
    <property type="component" value="Unassembled WGS sequence"/>
</dbReference>
<proteinExistence type="predicted"/>
<dbReference type="EMBL" id="JAVDYC010000001">
    <property type="protein sequence ID" value="MDR7327856.1"/>
    <property type="molecule type" value="Genomic_DNA"/>
</dbReference>
<dbReference type="RefSeq" id="WP_310428551.1">
    <property type="nucleotide sequence ID" value="NZ_JAVDYC010000001.1"/>
</dbReference>